<dbReference type="Pfam" id="PF03797">
    <property type="entry name" value="Autotransporter"/>
    <property type="match status" value="1"/>
</dbReference>
<dbReference type="Proteomes" id="UP001265315">
    <property type="component" value="Unassembled WGS sequence"/>
</dbReference>
<dbReference type="PROSITE" id="PS50835">
    <property type="entry name" value="IG_LIKE"/>
    <property type="match status" value="1"/>
</dbReference>
<reference evidence="5" key="1">
    <citation type="submission" date="2023-07" db="EMBL/GenBank/DDBJ databases">
        <title>Sorghum-associated microbial communities from plants grown in Nebraska, USA.</title>
        <authorList>
            <person name="Schachtman D."/>
        </authorList>
    </citation>
    <scope>NUCLEOTIDE SEQUENCE</scope>
    <source>
        <strain evidence="5">1457</strain>
    </source>
</reference>
<dbReference type="Pfam" id="PF07679">
    <property type="entry name" value="I-set"/>
    <property type="match status" value="1"/>
</dbReference>
<dbReference type="InterPro" id="IPR013783">
    <property type="entry name" value="Ig-like_fold"/>
</dbReference>
<dbReference type="InterPro" id="IPR007110">
    <property type="entry name" value="Ig-like_dom"/>
</dbReference>
<evidence type="ECO:0000313" key="5">
    <source>
        <dbReference type="EMBL" id="MDR6704802.1"/>
    </source>
</evidence>
<dbReference type="InterPro" id="IPR005546">
    <property type="entry name" value="Autotransporte_beta"/>
</dbReference>
<evidence type="ECO:0000259" key="3">
    <source>
        <dbReference type="PROSITE" id="PS50835"/>
    </source>
</evidence>
<feature type="domain" description="Ig-like" evidence="3">
    <location>
        <begin position="23"/>
        <end position="109"/>
    </location>
</feature>
<feature type="chain" id="PRO_5043678792" evidence="2">
    <location>
        <begin position="21"/>
        <end position="912"/>
    </location>
</feature>
<dbReference type="AlphaFoldDB" id="A0AAW8M0V5"/>
<dbReference type="SUPFAM" id="SSF103515">
    <property type="entry name" value="Autotransporter"/>
    <property type="match status" value="1"/>
</dbReference>
<name>A0AAW8M0V5_AGRTU</name>
<dbReference type="InterPro" id="IPR013098">
    <property type="entry name" value="Ig_I-set"/>
</dbReference>
<dbReference type="SUPFAM" id="SSF48726">
    <property type="entry name" value="Immunoglobulin"/>
    <property type="match status" value="1"/>
</dbReference>
<gene>
    <name evidence="5" type="ORF">J2W61_004677</name>
</gene>
<protein>
    <submittedName>
        <fullName evidence="5">Uncharacterized protein YhjY with autotransporter beta-barrel domain</fullName>
    </submittedName>
</protein>
<keyword evidence="2" id="KW-0732">Signal</keyword>
<proteinExistence type="predicted"/>
<dbReference type="PROSITE" id="PS51208">
    <property type="entry name" value="AUTOTRANSPORTER"/>
    <property type="match status" value="1"/>
</dbReference>
<feature type="domain" description="Autotransporter" evidence="4">
    <location>
        <begin position="637"/>
        <end position="912"/>
    </location>
</feature>
<dbReference type="RefSeq" id="WP_162691781.1">
    <property type="nucleotide sequence ID" value="NZ_JAGIPM010000007.1"/>
</dbReference>
<dbReference type="InterPro" id="IPR036179">
    <property type="entry name" value="Ig-like_dom_sf"/>
</dbReference>
<comment type="caution">
    <text evidence="5">The sequence shown here is derived from an EMBL/GenBank/DDBJ whole genome shotgun (WGS) entry which is preliminary data.</text>
</comment>
<sequence length="912" mass="95710">MSIVILTAFISILTAVAASAQVPVVTRHPVAVSVSEGRDAIFSVEVQDAATSIQWQKAYSPSGQFSNVNNGNGAELHLPNVRLSDSGTYYRVAATLAGSTVYSAPASLTVLSAVAPGVRTVDVPANGHYNAGQTLSFHVHMDQSVWITGTPAIQLIIGATTRQAAYRSGTGSSVLTFSYTVQSGDVDMDGIALGTSIALNGGTIANSVGEPAELALNSVPPTGQILVNANSPTVTLSTSSSPDDSIRRITVTFSEAVTGLTHGDFSLIPTGSAVGSVTGLRTDDNITYDVLVFYTSGAGTFSLRLPANSAINTGGNGNLASNTLTWRVGSSINADLQDIRPSAGTLTPSFSASITSYVVSVGSDIERVSLTAVAADAAATITLNGSPVPDGLPSPAIPLAIGNNAADITVTARDGVSTNTYRVNIVRAQSGNTSLAALVTSVGSLEPAFSPGVANYMLSLPFDTATLQVMPTAVDPFAAVTIHGNVIASGNMSQPIELAVGINTVSVLVTAQNGAARSYTISVNREKLVFPDPTMDADVVGLLNAQTSAAGRFAQVQIRNFQNRLERLHNEGERRKSSFGIRFGRQSTGAGSGLPVEPEPDPGGAGIASLGYATENKQGLPEKVVAPGEYQFPERDFDPGPFAVWTSGFVNFGEREDGRLDLDYTLAGVSGGIDYRFSEELIAGVGVGYGRDSTDVGNNGTQSRANAYSAAFYGSYTPFENLFIDALLGGSVLDFNSVRFIAADSNFTSGRRNGSQLFGSLTAAYEFRNESWLVSPYGRVEMSRSWLQGFSEAGDSTYRLTYGDQTVDNVAGVLGLRASYAFDYEWGRLIPGVRAEYALDFKDSGRAIMGYAASGGLPYALDRKDEISGYGNIGLTLDAIFNVWSAGLEYRTGFDDSGTRDHAVRIKIETRF</sequence>
<dbReference type="InterPro" id="IPR036709">
    <property type="entry name" value="Autotransporte_beta_dom_sf"/>
</dbReference>
<evidence type="ECO:0000256" key="1">
    <source>
        <dbReference type="SAM" id="MobiDB-lite"/>
    </source>
</evidence>
<dbReference type="InterPro" id="IPR003599">
    <property type="entry name" value="Ig_sub"/>
</dbReference>
<dbReference type="SMART" id="SM00409">
    <property type="entry name" value="IG"/>
    <property type="match status" value="1"/>
</dbReference>
<dbReference type="SMART" id="SM00869">
    <property type="entry name" value="Autotransporter"/>
    <property type="match status" value="1"/>
</dbReference>
<evidence type="ECO:0000313" key="6">
    <source>
        <dbReference type="Proteomes" id="UP001265315"/>
    </source>
</evidence>
<dbReference type="InterPro" id="IPR025883">
    <property type="entry name" value="Cadherin-like_domain"/>
</dbReference>
<dbReference type="Gene3D" id="2.60.40.10">
    <property type="entry name" value="Immunoglobulins"/>
    <property type="match status" value="1"/>
</dbReference>
<evidence type="ECO:0000256" key="2">
    <source>
        <dbReference type="SAM" id="SignalP"/>
    </source>
</evidence>
<organism evidence="5 6">
    <name type="scientific">Agrobacterium tumefaciens</name>
    <dbReference type="NCBI Taxonomy" id="358"/>
    <lineage>
        <taxon>Bacteria</taxon>
        <taxon>Pseudomonadati</taxon>
        <taxon>Pseudomonadota</taxon>
        <taxon>Alphaproteobacteria</taxon>
        <taxon>Hyphomicrobiales</taxon>
        <taxon>Rhizobiaceae</taxon>
        <taxon>Rhizobium/Agrobacterium group</taxon>
        <taxon>Agrobacterium</taxon>
        <taxon>Agrobacterium tumefaciens complex</taxon>
    </lineage>
</organism>
<feature type="region of interest" description="Disordered" evidence="1">
    <location>
        <begin position="581"/>
        <end position="608"/>
    </location>
</feature>
<dbReference type="EMBL" id="JAVDSW010000006">
    <property type="protein sequence ID" value="MDR6704802.1"/>
    <property type="molecule type" value="Genomic_DNA"/>
</dbReference>
<feature type="signal peptide" evidence="2">
    <location>
        <begin position="1"/>
        <end position="20"/>
    </location>
</feature>
<dbReference type="Pfam" id="PF12733">
    <property type="entry name" value="Cadherin-like"/>
    <property type="match status" value="2"/>
</dbReference>
<dbReference type="Gene3D" id="2.40.128.130">
    <property type="entry name" value="Autotransporter beta-domain"/>
    <property type="match status" value="1"/>
</dbReference>
<evidence type="ECO:0000259" key="4">
    <source>
        <dbReference type="PROSITE" id="PS51208"/>
    </source>
</evidence>
<accession>A0AAW8M0V5</accession>